<dbReference type="OrthoDB" id="7219667at2"/>
<dbReference type="AlphaFoldDB" id="D5CT45"/>
<dbReference type="KEGG" id="slt:Slit_1902"/>
<accession>D5CT45</accession>
<protein>
    <submittedName>
        <fullName evidence="1">Uncharacterized protein</fullName>
    </submittedName>
</protein>
<reference evidence="1 2" key="1">
    <citation type="submission" date="2010-03" db="EMBL/GenBank/DDBJ databases">
        <title>Complete sequence of Sideroxydans lithotrophicus ES-1.</title>
        <authorList>
            <consortium name="US DOE Joint Genome Institute"/>
            <person name="Lucas S."/>
            <person name="Copeland A."/>
            <person name="Lapidus A."/>
            <person name="Cheng J.-F."/>
            <person name="Bruce D."/>
            <person name="Goodwin L."/>
            <person name="Pitluck S."/>
            <person name="Munk A.C."/>
            <person name="Detter J.C."/>
            <person name="Han C."/>
            <person name="Tapia R."/>
            <person name="Larimer F."/>
            <person name="Land M."/>
            <person name="Hauser L."/>
            <person name="Kyrpides N."/>
            <person name="Ivanova N."/>
            <person name="Emerson D."/>
            <person name="Woyke T."/>
        </authorList>
    </citation>
    <scope>NUCLEOTIDE SEQUENCE [LARGE SCALE GENOMIC DNA]</scope>
    <source>
        <strain evidence="1 2">ES-1</strain>
    </source>
</reference>
<dbReference type="Proteomes" id="UP000001625">
    <property type="component" value="Chromosome"/>
</dbReference>
<evidence type="ECO:0000313" key="2">
    <source>
        <dbReference type="Proteomes" id="UP000001625"/>
    </source>
</evidence>
<gene>
    <name evidence="1" type="ordered locus">Slit_1902</name>
</gene>
<sequence length="261" mass="27675">MVDTVVHLAVQGGDDFYFTYAEVPQKIPFGGKQALTVHKLVGGRRSVDAMGPDDKPLQWSGMLLGQSALPRARYLDWLRKSGKQCVLTWSELAYLVVVESFDADFERFYKMPYTISCLVVQDLSQPIMATPSPSLDDVMRDDITKALAAGQKIGDGPLTGLLTTLDTAIKAVSSFASASTAAINSVTGPVLAVQGRVNTLIGSVGSTAGNIGTLGGLLPGSNVTLQAAKITNSAIAANQLSQLLNLQSVTGRMWRNLGMGK</sequence>
<dbReference type="EMBL" id="CP001965">
    <property type="protein sequence ID" value="ADE12131.1"/>
    <property type="molecule type" value="Genomic_DNA"/>
</dbReference>
<name>D5CT45_SIDLE</name>
<organism evidence="1 2">
    <name type="scientific">Sideroxydans lithotrophicus (strain ES-1)</name>
    <dbReference type="NCBI Taxonomy" id="580332"/>
    <lineage>
        <taxon>Bacteria</taxon>
        <taxon>Pseudomonadati</taxon>
        <taxon>Pseudomonadota</taxon>
        <taxon>Betaproteobacteria</taxon>
        <taxon>Nitrosomonadales</taxon>
        <taxon>Gallionellaceae</taxon>
        <taxon>Sideroxydans</taxon>
    </lineage>
</organism>
<keyword evidence="2" id="KW-1185">Reference proteome</keyword>
<dbReference type="eggNOG" id="COG1652">
    <property type="taxonomic scope" value="Bacteria"/>
</dbReference>
<proteinExistence type="predicted"/>
<dbReference type="HOGENOM" id="CLU_073316_0_0_4"/>
<evidence type="ECO:0000313" key="1">
    <source>
        <dbReference type="EMBL" id="ADE12131.1"/>
    </source>
</evidence>
<dbReference type="RefSeq" id="WP_013030029.1">
    <property type="nucleotide sequence ID" value="NC_013959.1"/>
</dbReference>
<dbReference type="STRING" id="580332.Slit_1902"/>